<dbReference type="Pfam" id="PF19371">
    <property type="entry name" value="DUF5946"/>
    <property type="match status" value="1"/>
</dbReference>
<organism evidence="1 2">
    <name type="scientific">Kribbella alba</name>
    <dbReference type="NCBI Taxonomy" id="190197"/>
    <lineage>
        <taxon>Bacteria</taxon>
        <taxon>Bacillati</taxon>
        <taxon>Actinomycetota</taxon>
        <taxon>Actinomycetes</taxon>
        <taxon>Propionibacteriales</taxon>
        <taxon>Kribbellaceae</taxon>
        <taxon>Kribbella</taxon>
    </lineage>
</organism>
<comment type="caution">
    <text evidence="1">The sequence shown here is derived from an EMBL/GenBank/DDBJ whole genome shotgun (WGS) entry which is preliminary data.</text>
</comment>
<dbReference type="RefSeq" id="WP_344111357.1">
    <property type="nucleotide sequence ID" value="NZ_BAAANE010000004.1"/>
</dbReference>
<sequence length="190" mass="20618">MNAAGDTHGSGAGPFAPAREMRRCPGCRVELPVTDWPGGTTKYNASPECAEVAGELVGFELQHLAELGRLHQLRIDAYAAQHVGPQSPAIGAVFALNGLYMYLERGSGNLDVRTAHGIMANSHSDWPPLTPPDRVADLTAHAVLRAGTIEGVGKQMIDWADQVWNSWPDRDQQLIRDLTVALVPPRYFGR</sequence>
<accession>A0ABN2F8K0</accession>
<dbReference type="EMBL" id="BAAANE010000004">
    <property type="protein sequence ID" value="GAA1635477.1"/>
    <property type="molecule type" value="Genomic_DNA"/>
</dbReference>
<dbReference type="InterPro" id="IPR045990">
    <property type="entry name" value="DUF5946"/>
</dbReference>
<reference evidence="1 2" key="1">
    <citation type="journal article" date="2019" name="Int. J. Syst. Evol. Microbiol.">
        <title>The Global Catalogue of Microorganisms (GCM) 10K type strain sequencing project: providing services to taxonomists for standard genome sequencing and annotation.</title>
        <authorList>
            <consortium name="The Broad Institute Genomics Platform"/>
            <consortium name="The Broad Institute Genome Sequencing Center for Infectious Disease"/>
            <person name="Wu L."/>
            <person name="Ma J."/>
        </authorList>
    </citation>
    <scope>NUCLEOTIDE SEQUENCE [LARGE SCALE GENOMIC DNA]</scope>
    <source>
        <strain evidence="1 2">JCM 14306</strain>
    </source>
</reference>
<evidence type="ECO:0008006" key="3">
    <source>
        <dbReference type="Google" id="ProtNLM"/>
    </source>
</evidence>
<name>A0ABN2F8K0_9ACTN</name>
<protein>
    <recommendedName>
        <fullName evidence="3">Serine/threonine protein kinase</fullName>
    </recommendedName>
</protein>
<proteinExistence type="predicted"/>
<gene>
    <name evidence="1" type="ORF">GCM10009744_25470</name>
</gene>
<keyword evidence="2" id="KW-1185">Reference proteome</keyword>
<dbReference type="Proteomes" id="UP001501319">
    <property type="component" value="Unassembled WGS sequence"/>
</dbReference>
<evidence type="ECO:0000313" key="1">
    <source>
        <dbReference type="EMBL" id="GAA1635477.1"/>
    </source>
</evidence>
<evidence type="ECO:0000313" key="2">
    <source>
        <dbReference type="Proteomes" id="UP001501319"/>
    </source>
</evidence>